<dbReference type="OrthoDB" id="5406275at2759"/>
<evidence type="ECO:0000313" key="3">
    <source>
        <dbReference type="Proteomes" id="UP000275078"/>
    </source>
</evidence>
<keyword evidence="1" id="KW-0175">Coiled coil</keyword>
<dbReference type="Proteomes" id="UP000275078">
    <property type="component" value="Unassembled WGS sequence"/>
</dbReference>
<gene>
    <name evidence="2" type="ORF">BJ508DRAFT_301487</name>
</gene>
<organism evidence="2 3">
    <name type="scientific">Ascobolus immersus RN42</name>
    <dbReference type="NCBI Taxonomy" id="1160509"/>
    <lineage>
        <taxon>Eukaryota</taxon>
        <taxon>Fungi</taxon>
        <taxon>Dikarya</taxon>
        <taxon>Ascomycota</taxon>
        <taxon>Pezizomycotina</taxon>
        <taxon>Pezizomycetes</taxon>
        <taxon>Pezizales</taxon>
        <taxon>Ascobolaceae</taxon>
        <taxon>Ascobolus</taxon>
    </lineage>
</organism>
<dbReference type="EMBL" id="ML119648">
    <property type="protein sequence ID" value="RPA86669.1"/>
    <property type="molecule type" value="Genomic_DNA"/>
</dbReference>
<name>A0A3N4ILB0_ASCIM</name>
<keyword evidence="3" id="KW-1185">Reference proteome</keyword>
<accession>A0A3N4ILB0</accession>
<evidence type="ECO:0000313" key="2">
    <source>
        <dbReference type="EMBL" id="RPA86669.1"/>
    </source>
</evidence>
<dbReference type="STRING" id="1160509.A0A3N4ILB0"/>
<reference evidence="2 3" key="1">
    <citation type="journal article" date="2018" name="Nat. Ecol. Evol.">
        <title>Pezizomycetes genomes reveal the molecular basis of ectomycorrhizal truffle lifestyle.</title>
        <authorList>
            <person name="Murat C."/>
            <person name="Payen T."/>
            <person name="Noel B."/>
            <person name="Kuo A."/>
            <person name="Morin E."/>
            <person name="Chen J."/>
            <person name="Kohler A."/>
            <person name="Krizsan K."/>
            <person name="Balestrini R."/>
            <person name="Da Silva C."/>
            <person name="Montanini B."/>
            <person name="Hainaut M."/>
            <person name="Levati E."/>
            <person name="Barry K.W."/>
            <person name="Belfiori B."/>
            <person name="Cichocki N."/>
            <person name="Clum A."/>
            <person name="Dockter R.B."/>
            <person name="Fauchery L."/>
            <person name="Guy J."/>
            <person name="Iotti M."/>
            <person name="Le Tacon F."/>
            <person name="Lindquist E.A."/>
            <person name="Lipzen A."/>
            <person name="Malagnac F."/>
            <person name="Mello A."/>
            <person name="Molinier V."/>
            <person name="Miyauchi S."/>
            <person name="Poulain J."/>
            <person name="Riccioni C."/>
            <person name="Rubini A."/>
            <person name="Sitrit Y."/>
            <person name="Splivallo R."/>
            <person name="Traeger S."/>
            <person name="Wang M."/>
            <person name="Zifcakova L."/>
            <person name="Wipf D."/>
            <person name="Zambonelli A."/>
            <person name="Paolocci F."/>
            <person name="Nowrousian M."/>
            <person name="Ottonello S."/>
            <person name="Baldrian P."/>
            <person name="Spatafora J.W."/>
            <person name="Henrissat B."/>
            <person name="Nagy L.G."/>
            <person name="Aury J.M."/>
            <person name="Wincker P."/>
            <person name="Grigoriev I.V."/>
            <person name="Bonfante P."/>
            <person name="Martin F.M."/>
        </authorList>
    </citation>
    <scope>NUCLEOTIDE SEQUENCE [LARGE SCALE GENOMIC DNA]</scope>
    <source>
        <strain evidence="2 3">RN42</strain>
    </source>
</reference>
<proteinExistence type="predicted"/>
<dbReference type="AlphaFoldDB" id="A0A3N4ILB0"/>
<feature type="coiled-coil region" evidence="1">
    <location>
        <begin position="524"/>
        <end position="551"/>
    </location>
</feature>
<feature type="coiled-coil region" evidence="1">
    <location>
        <begin position="159"/>
        <end position="228"/>
    </location>
</feature>
<protein>
    <submittedName>
        <fullName evidence="2">Uncharacterized protein</fullName>
    </submittedName>
</protein>
<evidence type="ECO:0000256" key="1">
    <source>
        <dbReference type="SAM" id="Coils"/>
    </source>
</evidence>
<dbReference type="PANTHER" id="PTHR33488">
    <property type="entry name" value="ZGC:162509"/>
    <property type="match status" value="1"/>
</dbReference>
<sequence>MESGQRTGLNNVETDCTVRQLEDSHLLREDWAELLSSAPLCLELLGSLGITATSGDASGLTLSAPVSGFKHLQYLTAQGALSQIIHQGFNTFNIAHTGMVTFSQHSKLINQELEKVSRALRSEDAPIAVILQSLEGFKAATATCQKVAHDSESAFDTWIEIVQEALACCKNDIELLEAKLPKVNQRMARAWAVRAVQEEAYADSQTKLEKFEKNIEESNRNYQKCQENCTTPATVGSLLAFNAVDEAGKVVTEIGEATINATNGIANLVWKEFMALGNIPAKAYEKAVGALSDRQATAEAATEAAAQKLRTAFMTGLGCGWKEFDGNLEATDPTIPELETIKKLVAASYALMFDPIYGGQRIDWHHIDQTPTGSGRSATEVSHLLEKKLKALRNPNTTVSYALPTQLAERSLKECRKVVEEMLHCPKDAANRPAETSDVPANWAFRLKLCHDVMQELTEVLKKVSKTKLDEFQILPILEKRAELPSLGLDVMKQSIAAAQEHLKVAASLHQSNLSVYQTLQQHHGEIQQEVTKARADVKELEREREAILKGEDNGGMNLKNSRRVLAQLLGSFVPLKLSIYRLSQFFRLIAIQTDQIAETVVEPLYRNISSLKGDAEGLRQNKFSHNMISEQLLLIASSFDMLRETAKLYCLFHNSGIVKGLKAADDCATPPETKLSDMSPDERIEWQRRVESRVVRIQGHCKEFGETIAKIVTTKQNAIREGLQKRVEATAAEITGTVPTSNGLVVLDDGACRAVERPA</sequence>
<dbReference type="PANTHER" id="PTHR33488:SF2">
    <property type="entry name" value="EARLY ENDOSOME ANTIGEN 1-LIKE"/>
    <property type="match status" value="1"/>
</dbReference>